<dbReference type="PIRSF" id="PIRSF000138">
    <property type="entry name" value="Al-hdrx_acd_dh"/>
    <property type="match status" value="1"/>
</dbReference>
<dbReference type="GO" id="GO:0016491">
    <property type="term" value="F:oxidoreductase activity"/>
    <property type="evidence" value="ECO:0007669"/>
    <property type="project" value="UniProtKB-KW"/>
</dbReference>
<protein>
    <submittedName>
        <fullName evidence="5">Alpha-hydroxy acid oxidase</fullName>
        <ecNumber evidence="5">1.-.-.-</ecNumber>
    </submittedName>
</protein>
<dbReference type="EC" id="1.-.-.-" evidence="5"/>
<dbReference type="InterPro" id="IPR008259">
    <property type="entry name" value="FMN_hydac_DH_AS"/>
</dbReference>
<dbReference type="InterPro" id="IPR012133">
    <property type="entry name" value="Alpha-hydoxy_acid_DH_FMN"/>
</dbReference>
<evidence type="ECO:0000256" key="3">
    <source>
        <dbReference type="ARBA" id="ARBA00024042"/>
    </source>
</evidence>
<dbReference type="InterPro" id="IPR000262">
    <property type="entry name" value="FMN-dep_DH"/>
</dbReference>
<comment type="similarity">
    <text evidence="3">Belongs to the FMN-dependent alpha-hydroxy acid dehydrogenase family.</text>
</comment>
<evidence type="ECO:0000256" key="1">
    <source>
        <dbReference type="ARBA" id="ARBA00001917"/>
    </source>
</evidence>
<proteinExistence type="inferred from homology"/>
<evidence type="ECO:0000259" key="4">
    <source>
        <dbReference type="PROSITE" id="PS51349"/>
    </source>
</evidence>
<dbReference type="EMBL" id="JARWAM010000001">
    <property type="protein sequence ID" value="MDR5903822.1"/>
    <property type="molecule type" value="Genomic_DNA"/>
</dbReference>
<dbReference type="Proteomes" id="UP001251374">
    <property type="component" value="Unassembled WGS sequence"/>
</dbReference>
<feature type="domain" description="FMN hydroxy acid dehydrogenase" evidence="4">
    <location>
        <begin position="6"/>
        <end position="389"/>
    </location>
</feature>
<sequence>MTQRNRKLAGILNLHDFEVAARKKLPRPIFGYVYNAAEDRKTYQANRSAFDDYRFVPRTFVNVSSISLETTLFGETHQAPFGIAPMGISAISAYRGDLVLAQAAKHAGIPMILSGASLIPMEEVAASGGTDWFQAYLPGTPDAIEALIRRVKRAGFQNLVVTLDYPVPPNPEHNIRSGFSSPLKPTARLAVDGLLRPRWLLDTFSRTLLRHGMPHFENNYAQRGAPIISRHVARDFSGRSHFDWEYLDLVRRLWPGRLVVKGVLHPEDAVRARDAGVDGIILSNHGGRQLDGSVSPLQVLPRVVADVPDIPIMIDSGFRRGSDVIKALALGASFVFLGRPFNYAAACAGEAGVRHAATLLADEVRRDMALLGVTEIAALGREHLYETSRLASGA</sequence>
<dbReference type="PANTHER" id="PTHR10578:SF143">
    <property type="entry name" value="FMN-DEPENDENT ALPHA-HYDROXY ACID DEHYDROGENASE PB1A11.03"/>
    <property type="match status" value="1"/>
</dbReference>
<comment type="caution">
    <text evidence="5">The sequence shown here is derived from an EMBL/GenBank/DDBJ whole genome shotgun (WGS) entry which is preliminary data.</text>
</comment>
<comment type="cofactor">
    <cofactor evidence="1">
        <name>FMN</name>
        <dbReference type="ChEBI" id="CHEBI:58210"/>
    </cofactor>
</comment>
<reference evidence="5 6" key="1">
    <citation type="submission" date="2023-04" db="EMBL/GenBank/DDBJ databases">
        <title>A long-awaited taxogenomic arrangement of the family Halomonadaceae.</title>
        <authorList>
            <person name="De La Haba R."/>
            <person name="Chuvochina M."/>
            <person name="Wittouck S."/>
            <person name="Arahal D.R."/>
            <person name="Sanchez-Porro C."/>
            <person name="Hugenholtz P."/>
            <person name="Ventosa A."/>
        </authorList>
    </citation>
    <scope>NUCLEOTIDE SEQUENCE [LARGE SCALE GENOMIC DNA]</scope>
    <source>
        <strain evidence="5 6">DSM 26770</strain>
    </source>
</reference>
<keyword evidence="6" id="KW-1185">Reference proteome</keyword>
<dbReference type="Pfam" id="PF01070">
    <property type="entry name" value="FMN_dh"/>
    <property type="match status" value="1"/>
</dbReference>
<evidence type="ECO:0000313" key="5">
    <source>
        <dbReference type="EMBL" id="MDR5903822.1"/>
    </source>
</evidence>
<keyword evidence="2 5" id="KW-0560">Oxidoreductase</keyword>
<dbReference type="RefSeq" id="WP_309715685.1">
    <property type="nucleotide sequence ID" value="NZ_JARWAM010000001.1"/>
</dbReference>
<dbReference type="PANTHER" id="PTHR10578">
    <property type="entry name" value="S -2-HYDROXY-ACID OXIDASE-RELATED"/>
    <property type="match status" value="1"/>
</dbReference>
<accession>A0ABU1H953</accession>
<dbReference type="CDD" id="cd02809">
    <property type="entry name" value="alpha_hydroxyacid_oxid_FMN"/>
    <property type="match status" value="1"/>
</dbReference>
<evidence type="ECO:0000256" key="2">
    <source>
        <dbReference type="ARBA" id="ARBA00023002"/>
    </source>
</evidence>
<gene>
    <name evidence="5" type="ORF">QC821_00875</name>
</gene>
<dbReference type="PROSITE" id="PS51349">
    <property type="entry name" value="FMN_HYDROXY_ACID_DH_2"/>
    <property type="match status" value="1"/>
</dbReference>
<name>A0ABU1H953_9GAMM</name>
<dbReference type="InterPro" id="IPR013785">
    <property type="entry name" value="Aldolase_TIM"/>
</dbReference>
<evidence type="ECO:0000313" key="6">
    <source>
        <dbReference type="Proteomes" id="UP001251374"/>
    </source>
</evidence>
<dbReference type="SUPFAM" id="SSF51395">
    <property type="entry name" value="FMN-linked oxidoreductases"/>
    <property type="match status" value="1"/>
</dbReference>
<dbReference type="PROSITE" id="PS00557">
    <property type="entry name" value="FMN_HYDROXY_ACID_DH_1"/>
    <property type="match status" value="1"/>
</dbReference>
<dbReference type="InterPro" id="IPR037396">
    <property type="entry name" value="FMN_HAD"/>
</dbReference>
<organism evidence="5 6">
    <name type="scientific">Franzmannia qiaohouensis</name>
    <dbReference type="NCBI Taxonomy" id="1329370"/>
    <lineage>
        <taxon>Bacteria</taxon>
        <taxon>Pseudomonadati</taxon>
        <taxon>Pseudomonadota</taxon>
        <taxon>Gammaproteobacteria</taxon>
        <taxon>Oceanospirillales</taxon>
        <taxon>Halomonadaceae</taxon>
        <taxon>Franzmannia</taxon>
    </lineage>
</organism>
<dbReference type="Gene3D" id="3.20.20.70">
    <property type="entry name" value="Aldolase class I"/>
    <property type="match status" value="1"/>
</dbReference>